<evidence type="ECO:0000313" key="2">
    <source>
        <dbReference type="EMBL" id="GAC68190.1"/>
    </source>
</evidence>
<keyword evidence="3" id="KW-1185">Reference proteome</keyword>
<dbReference type="PANTHER" id="PTHR48207:SF3">
    <property type="entry name" value="SUCCINATE--HYDROXYMETHYLGLUTARATE COA-TRANSFERASE"/>
    <property type="match status" value="1"/>
</dbReference>
<dbReference type="STRING" id="1223545.GS4_14_00190"/>
<protein>
    <recommendedName>
        <fullName evidence="4">CoA-transferase</fullName>
    </recommendedName>
</protein>
<reference evidence="2 3" key="1">
    <citation type="submission" date="2013-01" db="EMBL/GenBank/DDBJ databases">
        <title>Whole genome shotgun sequence of Gordonia soli NBRC 108243.</title>
        <authorList>
            <person name="Isaki-Nakamura S."/>
            <person name="Hosoyama A."/>
            <person name="Tsuchikane K."/>
            <person name="Ando Y."/>
            <person name="Baba S."/>
            <person name="Ohji S."/>
            <person name="Hamada M."/>
            <person name="Tamura T."/>
            <person name="Yamazoe A."/>
            <person name="Yamazaki S."/>
            <person name="Fujita N."/>
        </authorList>
    </citation>
    <scope>NUCLEOTIDE SEQUENCE [LARGE SCALE GENOMIC DNA]</scope>
    <source>
        <strain evidence="2 3">NBRC 108243</strain>
    </source>
</reference>
<dbReference type="InterPro" id="IPR003673">
    <property type="entry name" value="CoA-Trfase_fam_III"/>
</dbReference>
<accession>M0QHS1</accession>
<comment type="caution">
    <text evidence="2">The sequence shown here is derived from an EMBL/GenBank/DDBJ whole genome shotgun (WGS) entry which is preliminary data.</text>
</comment>
<gene>
    <name evidence="2" type="ORF">GS4_14_00190</name>
</gene>
<dbReference type="RefSeq" id="WP_007620128.1">
    <property type="nucleotide sequence ID" value="NZ_BANX01000014.1"/>
</dbReference>
<proteinExistence type="predicted"/>
<dbReference type="Gene3D" id="3.40.50.10540">
    <property type="entry name" value="Crotonobetainyl-coa:carnitine coa-transferase, domain 1"/>
    <property type="match status" value="1"/>
</dbReference>
<dbReference type="PANTHER" id="PTHR48207">
    <property type="entry name" value="SUCCINATE--HYDROXYMETHYLGLUTARATE COA-TRANSFERASE"/>
    <property type="match status" value="1"/>
</dbReference>
<dbReference type="eggNOG" id="COG1804">
    <property type="taxonomic scope" value="Bacteria"/>
</dbReference>
<dbReference type="InterPro" id="IPR023606">
    <property type="entry name" value="CoA-Trfase_III_dom_1_sf"/>
</dbReference>
<dbReference type="GO" id="GO:0008410">
    <property type="term" value="F:CoA-transferase activity"/>
    <property type="evidence" value="ECO:0007669"/>
    <property type="project" value="TreeGrafter"/>
</dbReference>
<sequence length="426" mass="43602">MAPRHPQPRGDGHGGIDSVARWAASGLAALTGEATGPADLSRAPILDCAAATLAAFDAEIAMWNGGRTRIGDESAATLLSGRAALTGARRSGRVSVGGGTRLVQAADRWLALSLTRPDDVDLVPALLCSSPPQGREWDAIAVAAAESSAQEMVDRARMLGLAAAVLGDTAPRSPIARHRGSRTAPRGPDGLLVVDLSALWAGPLATRLLADVGAVVVKVESAGRRDGARDGSPDFFGWMNHGKLSYRADLSRGRDELAALIEVADVVVEASRPRGLHRHGLAAAQLRTRPGQVWLRITGHGTDGTCADRIGYGDDAAVSGGLVGTGRGGPVFCGDAIADPLTGLESARLIVDALGRGGGVEIDIDLASTAARHAAAGRAPIVAHQPVSRPPVAPLVRGPGPPLGADDSRVAAIVADRIRAAHESAL</sequence>
<dbReference type="AlphaFoldDB" id="M0QHS1"/>
<evidence type="ECO:0000256" key="1">
    <source>
        <dbReference type="ARBA" id="ARBA00022679"/>
    </source>
</evidence>
<dbReference type="InterPro" id="IPR050483">
    <property type="entry name" value="CoA-transferase_III_domain"/>
</dbReference>
<dbReference type="EMBL" id="BANX01000014">
    <property type="protein sequence ID" value="GAC68190.1"/>
    <property type="molecule type" value="Genomic_DNA"/>
</dbReference>
<dbReference type="SUPFAM" id="SSF89796">
    <property type="entry name" value="CoA-transferase family III (CaiB/BaiF)"/>
    <property type="match status" value="2"/>
</dbReference>
<evidence type="ECO:0000313" key="3">
    <source>
        <dbReference type="Proteomes" id="UP000011666"/>
    </source>
</evidence>
<dbReference type="Proteomes" id="UP000011666">
    <property type="component" value="Unassembled WGS sequence"/>
</dbReference>
<keyword evidence="1" id="KW-0808">Transferase</keyword>
<name>M0QHS1_9ACTN</name>
<evidence type="ECO:0008006" key="4">
    <source>
        <dbReference type="Google" id="ProtNLM"/>
    </source>
</evidence>
<dbReference type="Pfam" id="PF02515">
    <property type="entry name" value="CoA_transf_3"/>
    <property type="match status" value="1"/>
</dbReference>
<organism evidence="2 3">
    <name type="scientific">Gordonia soli NBRC 108243</name>
    <dbReference type="NCBI Taxonomy" id="1223545"/>
    <lineage>
        <taxon>Bacteria</taxon>
        <taxon>Bacillati</taxon>
        <taxon>Actinomycetota</taxon>
        <taxon>Actinomycetes</taxon>
        <taxon>Mycobacteriales</taxon>
        <taxon>Gordoniaceae</taxon>
        <taxon>Gordonia</taxon>
    </lineage>
</organism>